<feature type="domain" description="Dienelactone hydrolase" evidence="1">
    <location>
        <begin position="66"/>
        <end position="262"/>
    </location>
</feature>
<evidence type="ECO:0000259" key="1">
    <source>
        <dbReference type="Pfam" id="PF01738"/>
    </source>
</evidence>
<protein>
    <recommendedName>
        <fullName evidence="1">Dienelactone hydrolase domain-containing protein</fullName>
    </recommendedName>
</protein>
<dbReference type="SUPFAM" id="SSF53474">
    <property type="entry name" value="alpha/beta-Hydrolases"/>
    <property type="match status" value="1"/>
</dbReference>
<gene>
    <name evidence="2" type="ORF">EG028_23610</name>
</gene>
<dbReference type="InterPro" id="IPR050261">
    <property type="entry name" value="FrsA_esterase"/>
</dbReference>
<proteinExistence type="predicted"/>
<sequence length="405" mass="44683">MKQLFLFLQLLWLVPAKGQDPFKAYLSSVPEIATVISDTLTGEGAEAIVTRKITFRSRNGANRVYAVMAFPRTEGKYPGMLFLHGGGSRAEDMLDRVQEYARRGYVALAPDLPGICGNGKTPYSTGAWKSRPGGEAPRFDLTNGPESSTLTDAIVAGLEAFNLLRCRPDVDVSHMGITGFSWGGYSTTMLSGLLGNKVQAAYSVFGSGYYELGSFWKEIIARLPEADRKAWLQYFDAGRRAQHIKAPFFMEAASNDTFFWPEAVMATLGRIKGTKNLVWGPNINHKQIPGGSKMQELYFDYYLKGKGQPFGRVEAARKSPENVEIVVHMPQGIRADSVMLYYSEPSASWQDRNWIAVPAEKTGEKFNAVIPAAVAGKEIYFFGYARDSRGVALASLMYGPGLKQE</sequence>
<dbReference type="InterPro" id="IPR029058">
    <property type="entry name" value="AB_hydrolase_fold"/>
</dbReference>
<evidence type="ECO:0000313" key="2">
    <source>
        <dbReference type="EMBL" id="RPD38698.1"/>
    </source>
</evidence>
<dbReference type="OrthoDB" id="9812921at2"/>
<name>A0A3N4M6C0_9BACT</name>
<dbReference type="Gene3D" id="3.40.50.1820">
    <property type="entry name" value="alpha/beta hydrolase"/>
    <property type="match status" value="1"/>
</dbReference>
<dbReference type="EMBL" id="RMBX01000014">
    <property type="protein sequence ID" value="RPD38698.1"/>
    <property type="molecule type" value="Genomic_DNA"/>
</dbReference>
<dbReference type="Pfam" id="PF01738">
    <property type="entry name" value="DLH"/>
    <property type="match status" value="1"/>
</dbReference>
<dbReference type="PANTHER" id="PTHR22946">
    <property type="entry name" value="DIENELACTONE HYDROLASE DOMAIN-CONTAINING PROTEIN-RELATED"/>
    <property type="match status" value="1"/>
</dbReference>
<comment type="caution">
    <text evidence="2">The sequence shown here is derived from an EMBL/GenBank/DDBJ whole genome shotgun (WGS) entry which is preliminary data.</text>
</comment>
<organism evidence="2 3">
    <name type="scientific">Chitinophaga barathri</name>
    <dbReference type="NCBI Taxonomy" id="1647451"/>
    <lineage>
        <taxon>Bacteria</taxon>
        <taxon>Pseudomonadati</taxon>
        <taxon>Bacteroidota</taxon>
        <taxon>Chitinophagia</taxon>
        <taxon>Chitinophagales</taxon>
        <taxon>Chitinophagaceae</taxon>
        <taxon>Chitinophaga</taxon>
    </lineage>
</organism>
<reference evidence="3" key="1">
    <citation type="submission" date="2018-11" db="EMBL/GenBank/DDBJ databases">
        <title>Chitinophaga lutea sp.nov., isolate from arsenic contaminated soil.</title>
        <authorList>
            <person name="Zong Y."/>
        </authorList>
    </citation>
    <scope>NUCLEOTIDE SEQUENCE [LARGE SCALE GENOMIC DNA]</scope>
    <source>
        <strain evidence="3">YLT18</strain>
    </source>
</reference>
<dbReference type="RefSeq" id="WP_120518756.1">
    <property type="nucleotide sequence ID" value="NZ_QXZY01000014.1"/>
</dbReference>
<dbReference type="Proteomes" id="UP000279089">
    <property type="component" value="Unassembled WGS sequence"/>
</dbReference>
<dbReference type="AlphaFoldDB" id="A0A3N4M6C0"/>
<keyword evidence="3" id="KW-1185">Reference proteome</keyword>
<dbReference type="InterPro" id="IPR002925">
    <property type="entry name" value="Dienelactn_hydro"/>
</dbReference>
<evidence type="ECO:0000313" key="3">
    <source>
        <dbReference type="Proteomes" id="UP000279089"/>
    </source>
</evidence>
<dbReference type="PANTHER" id="PTHR22946:SF8">
    <property type="entry name" value="ACETYL XYLAN ESTERASE DOMAIN-CONTAINING PROTEIN"/>
    <property type="match status" value="1"/>
</dbReference>
<accession>A0A3N4M6C0</accession>
<dbReference type="GO" id="GO:0016787">
    <property type="term" value="F:hydrolase activity"/>
    <property type="evidence" value="ECO:0007669"/>
    <property type="project" value="InterPro"/>
</dbReference>